<evidence type="ECO:0000313" key="6">
    <source>
        <dbReference type="EMBL" id="MEQ2563062.1"/>
    </source>
</evidence>
<dbReference type="PANTHER" id="PTHR37299:SF1">
    <property type="entry name" value="STAGE 0 SPORULATION PROTEIN A HOMOLOG"/>
    <property type="match status" value="1"/>
</dbReference>
<dbReference type="SMART" id="SM00850">
    <property type="entry name" value="LytTR"/>
    <property type="match status" value="1"/>
</dbReference>
<name>A0ABV1HL66_9FIRM</name>
<accession>A0ABV1HL66</accession>
<dbReference type="InterPro" id="IPR011006">
    <property type="entry name" value="CheY-like_superfamily"/>
</dbReference>
<evidence type="ECO:0000256" key="1">
    <source>
        <dbReference type="ARBA" id="ARBA00018672"/>
    </source>
</evidence>
<evidence type="ECO:0000313" key="7">
    <source>
        <dbReference type="Proteomes" id="UP001437460"/>
    </source>
</evidence>
<dbReference type="PROSITE" id="PS50110">
    <property type="entry name" value="RESPONSE_REGULATORY"/>
    <property type="match status" value="1"/>
</dbReference>
<keyword evidence="6" id="KW-0238">DNA-binding</keyword>
<feature type="modified residue" description="4-aspartylphosphate" evidence="3">
    <location>
        <position position="56"/>
    </location>
</feature>
<dbReference type="SMART" id="SM00448">
    <property type="entry name" value="REC"/>
    <property type="match status" value="1"/>
</dbReference>
<dbReference type="PANTHER" id="PTHR37299">
    <property type="entry name" value="TRANSCRIPTIONAL REGULATOR-RELATED"/>
    <property type="match status" value="1"/>
</dbReference>
<proteinExistence type="predicted"/>
<dbReference type="GO" id="GO:0003677">
    <property type="term" value="F:DNA binding"/>
    <property type="evidence" value="ECO:0007669"/>
    <property type="project" value="UniProtKB-KW"/>
</dbReference>
<comment type="caution">
    <text evidence="6">The sequence shown here is derived from an EMBL/GenBank/DDBJ whole genome shotgun (WGS) entry which is preliminary data.</text>
</comment>
<dbReference type="Pfam" id="PF04397">
    <property type="entry name" value="LytTR"/>
    <property type="match status" value="1"/>
</dbReference>
<reference evidence="6 7" key="1">
    <citation type="submission" date="2024-03" db="EMBL/GenBank/DDBJ databases">
        <title>Human intestinal bacterial collection.</title>
        <authorList>
            <person name="Pauvert C."/>
            <person name="Hitch T.C.A."/>
            <person name="Clavel T."/>
        </authorList>
    </citation>
    <scope>NUCLEOTIDE SEQUENCE [LARGE SCALE GENOMIC DNA]</scope>
    <source>
        <strain evidence="6 7">CLA-AP-H27</strain>
    </source>
</reference>
<feature type="domain" description="HTH LytTR-type" evidence="5">
    <location>
        <begin position="132"/>
        <end position="227"/>
    </location>
</feature>
<dbReference type="Gene3D" id="2.40.50.1020">
    <property type="entry name" value="LytTr DNA-binding domain"/>
    <property type="match status" value="1"/>
</dbReference>
<dbReference type="SUPFAM" id="SSF52172">
    <property type="entry name" value="CheY-like"/>
    <property type="match status" value="1"/>
</dbReference>
<evidence type="ECO:0000259" key="4">
    <source>
        <dbReference type="PROSITE" id="PS50110"/>
    </source>
</evidence>
<comment type="function">
    <text evidence="2">May play the central regulatory role in sporulation. It may be an element of the effector pathway responsible for the activation of sporulation genes in response to nutritional stress. Spo0A may act in concert with spo0H (a sigma factor) to control the expression of some genes that are critical to the sporulation process.</text>
</comment>
<feature type="domain" description="Response regulatory" evidence="4">
    <location>
        <begin position="3"/>
        <end position="119"/>
    </location>
</feature>
<protein>
    <recommendedName>
        <fullName evidence="1">Stage 0 sporulation protein A homolog</fullName>
    </recommendedName>
</protein>
<dbReference type="InterPro" id="IPR046947">
    <property type="entry name" value="LytR-like"/>
</dbReference>
<keyword evidence="7" id="KW-1185">Reference proteome</keyword>
<evidence type="ECO:0000256" key="3">
    <source>
        <dbReference type="PROSITE-ProRule" id="PRU00169"/>
    </source>
</evidence>
<dbReference type="Proteomes" id="UP001437460">
    <property type="component" value="Unassembled WGS sequence"/>
</dbReference>
<dbReference type="Gene3D" id="3.40.50.2300">
    <property type="match status" value="1"/>
</dbReference>
<dbReference type="EMBL" id="JBBMFJ010000013">
    <property type="protein sequence ID" value="MEQ2563062.1"/>
    <property type="molecule type" value="Genomic_DNA"/>
</dbReference>
<dbReference type="Pfam" id="PF00072">
    <property type="entry name" value="Response_reg"/>
    <property type="match status" value="1"/>
</dbReference>
<organism evidence="6 7">
    <name type="scientific">Ventrimonas faecis</name>
    <dbReference type="NCBI Taxonomy" id="3133170"/>
    <lineage>
        <taxon>Bacteria</taxon>
        <taxon>Bacillati</taxon>
        <taxon>Bacillota</taxon>
        <taxon>Clostridia</taxon>
        <taxon>Lachnospirales</taxon>
        <taxon>Lachnospiraceae</taxon>
        <taxon>Ventrimonas</taxon>
    </lineage>
</organism>
<evidence type="ECO:0000256" key="2">
    <source>
        <dbReference type="ARBA" id="ARBA00024867"/>
    </source>
</evidence>
<dbReference type="InterPro" id="IPR001789">
    <property type="entry name" value="Sig_transdc_resp-reg_receiver"/>
</dbReference>
<keyword evidence="3" id="KW-0597">Phosphoprotein</keyword>
<evidence type="ECO:0000259" key="5">
    <source>
        <dbReference type="PROSITE" id="PS50930"/>
    </source>
</evidence>
<dbReference type="PROSITE" id="PS50930">
    <property type="entry name" value="HTH_LYTTR"/>
    <property type="match status" value="1"/>
</dbReference>
<dbReference type="RefSeq" id="WP_349229270.1">
    <property type="nucleotide sequence ID" value="NZ_JBBMFJ010000013.1"/>
</dbReference>
<dbReference type="InterPro" id="IPR007492">
    <property type="entry name" value="LytTR_DNA-bd_dom"/>
</dbReference>
<sequence length="229" mass="26988">MRNALIFDDNKILAELVQMKVEALFRKYDLEFEVDRMSRLSQLEACDKTYQLAFMDIVLPEQDGIDITRQWKNSGRFEEVVFVSAYDDKVFASFDTNPLYFVRKTNLDEDLEQAIISYKRKISATQVIVPEGAKYHVWDVNEIMYLVSRNHYIDVYMANGNKPLIRGKMDDIEKILQDYNFVRVQVSYLVNLKYVDAVKSQMIRLKNGETFRISPKYREKVASRMEAGW</sequence>
<gene>
    <name evidence="6" type="ORF">WMO41_07775</name>
</gene>